<evidence type="ECO:0008006" key="3">
    <source>
        <dbReference type="Google" id="ProtNLM"/>
    </source>
</evidence>
<keyword evidence="2" id="KW-1185">Reference proteome</keyword>
<evidence type="ECO:0000313" key="1">
    <source>
        <dbReference type="EMBL" id="SFR33472.1"/>
    </source>
</evidence>
<evidence type="ECO:0000313" key="2">
    <source>
        <dbReference type="Proteomes" id="UP000243250"/>
    </source>
</evidence>
<gene>
    <name evidence="1" type="ORF">SAMN04488124_0308</name>
</gene>
<dbReference type="AlphaFoldDB" id="A0A1I6FU34"/>
<dbReference type="STRING" id="555875.SAMN04488124_0308"/>
<dbReference type="RefSeq" id="WP_089876117.1">
    <property type="nucleotide sequence ID" value="NZ_FOYS01000001.1"/>
</dbReference>
<dbReference type="EMBL" id="FOYS01000001">
    <property type="protein sequence ID" value="SFR33472.1"/>
    <property type="molecule type" value="Genomic_DNA"/>
</dbReference>
<accession>A0A1I6FU34</accession>
<proteinExistence type="predicted"/>
<sequence>MTRRVGVATLLLLLAATTAQAIPVATDAEGVEQTRTQSVGDQTLVVEGFTTTYDAGNVTAVTVVVNNTGQSLSADVTVQIVGPDGGVRASGVVSGVVVAPGRNEYVVTLDGAVPPRNRLRTEVSVERTL</sequence>
<name>A0A1I6FU34_9EURY</name>
<reference evidence="2" key="1">
    <citation type="submission" date="2016-10" db="EMBL/GenBank/DDBJ databases">
        <authorList>
            <person name="Varghese N."/>
            <person name="Submissions S."/>
        </authorList>
    </citation>
    <scope>NUCLEOTIDE SEQUENCE [LARGE SCALE GENOMIC DNA]</scope>
    <source>
        <strain evidence="2">CGMCC 1.8711</strain>
    </source>
</reference>
<dbReference type="Proteomes" id="UP000243250">
    <property type="component" value="Unassembled WGS sequence"/>
</dbReference>
<protein>
    <recommendedName>
        <fullName evidence="3">CARDB protein</fullName>
    </recommendedName>
</protein>
<organism evidence="1 2">
    <name type="scientific">Halogeometricum limi</name>
    <dbReference type="NCBI Taxonomy" id="555875"/>
    <lineage>
        <taxon>Archaea</taxon>
        <taxon>Methanobacteriati</taxon>
        <taxon>Methanobacteriota</taxon>
        <taxon>Stenosarchaea group</taxon>
        <taxon>Halobacteria</taxon>
        <taxon>Halobacteriales</taxon>
        <taxon>Haloferacaceae</taxon>
        <taxon>Halogeometricum</taxon>
    </lineage>
</organism>